<name>A0A6J5NUS3_9CAUD</name>
<evidence type="ECO:0000313" key="2">
    <source>
        <dbReference type="EMBL" id="CAB4161061.1"/>
    </source>
</evidence>
<gene>
    <name evidence="2" type="ORF">UFOVP766_27</name>
</gene>
<protein>
    <submittedName>
        <fullName evidence="2">Uncharacterized protein</fullName>
    </submittedName>
</protein>
<keyword evidence="1" id="KW-0812">Transmembrane</keyword>
<dbReference type="EMBL" id="LR796699">
    <property type="protein sequence ID" value="CAB4161061.1"/>
    <property type="molecule type" value="Genomic_DNA"/>
</dbReference>
<evidence type="ECO:0000256" key="1">
    <source>
        <dbReference type="SAM" id="Phobius"/>
    </source>
</evidence>
<sequence>MKLAWFILGGLILVLGDASWVGWLIWLFVGLIL</sequence>
<accession>A0A6J5NUS3</accession>
<proteinExistence type="predicted"/>
<reference evidence="2" key="1">
    <citation type="submission" date="2020-04" db="EMBL/GenBank/DDBJ databases">
        <authorList>
            <person name="Chiriac C."/>
            <person name="Salcher M."/>
            <person name="Ghai R."/>
            <person name="Kavagutti S V."/>
        </authorList>
    </citation>
    <scope>NUCLEOTIDE SEQUENCE</scope>
</reference>
<feature type="transmembrane region" description="Helical" evidence="1">
    <location>
        <begin position="6"/>
        <end position="32"/>
    </location>
</feature>
<keyword evidence="1" id="KW-1133">Transmembrane helix</keyword>
<keyword evidence="1" id="KW-0472">Membrane</keyword>
<organism evidence="2">
    <name type="scientific">uncultured Caudovirales phage</name>
    <dbReference type="NCBI Taxonomy" id="2100421"/>
    <lineage>
        <taxon>Viruses</taxon>
        <taxon>Duplodnaviria</taxon>
        <taxon>Heunggongvirae</taxon>
        <taxon>Uroviricota</taxon>
        <taxon>Caudoviricetes</taxon>
        <taxon>Peduoviridae</taxon>
        <taxon>Maltschvirus</taxon>
        <taxon>Maltschvirus maltsch</taxon>
    </lineage>
</organism>